<dbReference type="EMBL" id="CAIIXF020000011">
    <property type="protein sequence ID" value="CAH1798870.1"/>
    <property type="molecule type" value="Genomic_DNA"/>
</dbReference>
<organism evidence="3 4">
    <name type="scientific">Owenia fusiformis</name>
    <name type="common">Polychaete worm</name>
    <dbReference type="NCBI Taxonomy" id="6347"/>
    <lineage>
        <taxon>Eukaryota</taxon>
        <taxon>Metazoa</taxon>
        <taxon>Spiralia</taxon>
        <taxon>Lophotrochozoa</taxon>
        <taxon>Annelida</taxon>
        <taxon>Polychaeta</taxon>
        <taxon>Sedentaria</taxon>
        <taxon>Canalipalpata</taxon>
        <taxon>Sabellida</taxon>
        <taxon>Oweniida</taxon>
        <taxon>Oweniidae</taxon>
        <taxon>Owenia</taxon>
    </lineage>
</organism>
<dbReference type="InterPro" id="IPR000192">
    <property type="entry name" value="Aminotrans_V_dom"/>
</dbReference>
<dbReference type="Pfam" id="PF00266">
    <property type="entry name" value="Aminotran_5"/>
    <property type="match status" value="1"/>
</dbReference>
<feature type="domain" description="Aminotransferase class V" evidence="2">
    <location>
        <begin position="112"/>
        <end position="355"/>
    </location>
</feature>
<keyword evidence="1" id="KW-0663">Pyridoxal phosphate</keyword>
<name>A0A8J1TCK9_OWEFU</name>
<reference evidence="3" key="1">
    <citation type="submission" date="2022-03" db="EMBL/GenBank/DDBJ databases">
        <authorList>
            <person name="Martin C."/>
        </authorList>
    </citation>
    <scope>NUCLEOTIDE SEQUENCE</scope>
</reference>
<evidence type="ECO:0000313" key="4">
    <source>
        <dbReference type="Proteomes" id="UP000749559"/>
    </source>
</evidence>
<protein>
    <recommendedName>
        <fullName evidence="2">Aminotransferase class V domain-containing protein</fullName>
    </recommendedName>
</protein>
<comment type="caution">
    <text evidence="3">The sequence shown here is derived from an EMBL/GenBank/DDBJ whole genome shotgun (WGS) entry which is preliminary data.</text>
</comment>
<dbReference type="InterPro" id="IPR015421">
    <property type="entry name" value="PyrdxlP-dep_Trfase_major"/>
</dbReference>
<dbReference type="OrthoDB" id="5978656at2759"/>
<sequence>MAATKRDFGSFHASNVEELVSLPDEAYVPPSLPFDTPSFDEYRKNPPQFGQKLREKHFLLDKECVFLNHGAFGGTLSQALDVAQKWQRHTERQPLRFFDRELLPHLVHVTRRMASFVGCSPGDLVLIQNVTTAINCVVRSQNIKKGETVYMLNLTYGAVKKLITHVCENTGATIQEEKVILPLQSQQQIVDLVDRTLKEGTKLAIFDHIPSNTPFILPIKQLIQICHNRGVPVLIDGAHALGSLTLDLDDLDPDFYVSNCHKWLCSPKGAAVMYVKQRWQHQTRPLIISHGLGSGFISEFIWAGLRDYSPLLSIHTVLDFWDALDTKATHCHLYNLAKMAANTLKDKWKSNFLAPLEMFGTMVAVQLPLELYKHCEVVDYTKAEIIQNYLYEKNIEVPIKAIQGHLYVRISVHVYNELKEYEHLGELVLNLTREKIL</sequence>
<evidence type="ECO:0000256" key="1">
    <source>
        <dbReference type="ARBA" id="ARBA00022898"/>
    </source>
</evidence>
<proteinExistence type="predicted"/>
<dbReference type="Gene3D" id="3.40.640.10">
    <property type="entry name" value="Type I PLP-dependent aspartate aminotransferase-like (Major domain)"/>
    <property type="match status" value="1"/>
</dbReference>
<accession>A0A8J1TCK9</accession>
<keyword evidence="4" id="KW-1185">Reference proteome</keyword>
<dbReference type="InterPro" id="IPR015422">
    <property type="entry name" value="PyrdxlP-dep_Trfase_small"/>
</dbReference>
<dbReference type="Proteomes" id="UP000749559">
    <property type="component" value="Unassembled WGS sequence"/>
</dbReference>
<dbReference type="Gene3D" id="3.90.1150.10">
    <property type="entry name" value="Aspartate Aminotransferase, domain 1"/>
    <property type="match status" value="1"/>
</dbReference>
<gene>
    <name evidence="3" type="ORF">OFUS_LOCUS22951</name>
</gene>
<dbReference type="PANTHER" id="PTHR43092">
    <property type="entry name" value="L-CYSTEINE DESULFHYDRASE"/>
    <property type="match status" value="1"/>
</dbReference>
<dbReference type="PANTHER" id="PTHR43092:SF2">
    <property type="entry name" value="HERCYNYLCYSTEINE SULFOXIDE LYASE"/>
    <property type="match status" value="1"/>
</dbReference>
<evidence type="ECO:0000259" key="2">
    <source>
        <dbReference type="Pfam" id="PF00266"/>
    </source>
</evidence>
<dbReference type="SUPFAM" id="SSF53383">
    <property type="entry name" value="PLP-dependent transferases"/>
    <property type="match status" value="1"/>
</dbReference>
<dbReference type="AlphaFoldDB" id="A0A8J1TCK9"/>
<dbReference type="InterPro" id="IPR015424">
    <property type="entry name" value="PyrdxlP-dep_Trfase"/>
</dbReference>
<evidence type="ECO:0000313" key="3">
    <source>
        <dbReference type="EMBL" id="CAH1798870.1"/>
    </source>
</evidence>